<accession>A0ABP7HRF8</accession>
<proteinExistence type="predicted"/>
<evidence type="ECO:0000313" key="1">
    <source>
        <dbReference type="EMBL" id="GAA3797941.1"/>
    </source>
</evidence>
<gene>
    <name evidence="1" type="ORF">GCM10022380_13990</name>
</gene>
<protein>
    <submittedName>
        <fullName evidence="1">Uncharacterized protein</fullName>
    </submittedName>
</protein>
<name>A0ABP7HRF8_9PSEU</name>
<comment type="caution">
    <text evidence="1">The sequence shown here is derived from an EMBL/GenBank/DDBJ whole genome shotgun (WGS) entry which is preliminary data.</text>
</comment>
<keyword evidence="2" id="KW-1185">Reference proteome</keyword>
<dbReference type="EMBL" id="BAABCM010000001">
    <property type="protein sequence ID" value="GAA3797941.1"/>
    <property type="molecule type" value="Genomic_DNA"/>
</dbReference>
<dbReference type="Proteomes" id="UP001501624">
    <property type="component" value="Unassembled WGS sequence"/>
</dbReference>
<reference evidence="2" key="1">
    <citation type="journal article" date="2019" name="Int. J. Syst. Evol. Microbiol.">
        <title>The Global Catalogue of Microorganisms (GCM) 10K type strain sequencing project: providing services to taxonomists for standard genome sequencing and annotation.</title>
        <authorList>
            <consortium name="The Broad Institute Genomics Platform"/>
            <consortium name="The Broad Institute Genome Sequencing Center for Infectious Disease"/>
            <person name="Wu L."/>
            <person name="Ma J."/>
        </authorList>
    </citation>
    <scope>NUCLEOTIDE SEQUENCE [LARGE SCALE GENOMIC DNA]</scope>
    <source>
        <strain evidence="2">JCM 17017</strain>
    </source>
</reference>
<organism evidence="1 2">
    <name type="scientific">Amycolatopsis tucumanensis</name>
    <dbReference type="NCBI Taxonomy" id="401106"/>
    <lineage>
        <taxon>Bacteria</taxon>
        <taxon>Bacillati</taxon>
        <taxon>Actinomycetota</taxon>
        <taxon>Actinomycetes</taxon>
        <taxon>Pseudonocardiales</taxon>
        <taxon>Pseudonocardiaceae</taxon>
        <taxon>Amycolatopsis</taxon>
    </lineage>
</organism>
<sequence>MAGMPWAANAAEEVGAGGGGFAGVDLGVGQPGVIVDGAVHKLNPHSGRATGGLVLITAATVRPPSAALTQPSEFFHIDMDQLARPVPLVTANRLGDPGGAEPAVLPHLQDLALHLRRRSGR</sequence>
<evidence type="ECO:0000313" key="2">
    <source>
        <dbReference type="Proteomes" id="UP001501624"/>
    </source>
</evidence>